<protein>
    <submittedName>
        <fullName evidence="2">Uncharacterized protein</fullName>
    </submittedName>
</protein>
<keyword evidence="3" id="KW-1185">Reference proteome</keyword>
<dbReference type="AlphaFoldDB" id="A0A3L6QDI8"/>
<sequence length="66" mass="6919">MRRPHFPLRLSLVGAPLPSSHPATAPTAGPPSPPRSFPGAVHGGFPALVGRNAKLDEIGGEQCWKQ</sequence>
<evidence type="ECO:0000313" key="3">
    <source>
        <dbReference type="Proteomes" id="UP000275267"/>
    </source>
</evidence>
<feature type="compositionally biased region" description="Low complexity" evidence="1">
    <location>
        <begin position="15"/>
        <end position="27"/>
    </location>
</feature>
<organism evidence="2 3">
    <name type="scientific">Panicum miliaceum</name>
    <name type="common">Proso millet</name>
    <name type="synonym">Broomcorn millet</name>
    <dbReference type="NCBI Taxonomy" id="4540"/>
    <lineage>
        <taxon>Eukaryota</taxon>
        <taxon>Viridiplantae</taxon>
        <taxon>Streptophyta</taxon>
        <taxon>Embryophyta</taxon>
        <taxon>Tracheophyta</taxon>
        <taxon>Spermatophyta</taxon>
        <taxon>Magnoliopsida</taxon>
        <taxon>Liliopsida</taxon>
        <taxon>Poales</taxon>
        <taxon>Poaceae</taxon>
        <taxon>PACMAD clade</taxon>
        <taxon>Panicoideae</taxon>
        <taxon>Panicodae</taxon>
        <taxon>Paniceae</taxon>
        <taxon>Panicinae</taxon>
        <taxon>Panicum</taxon>
        <taxon>Panicum sect. Panicum</taxon>
    </lineage>
</organism>
<proteinExistence type="predicted"/>
<gene>
    <name evidence="2" type="ORF">C2845_PM12G15890</name>
</gene>
<feature type="region of interest" description="Disordered" evidence="1">
    <location>
        <begin position="12"/>
        <end position="43"/>
    </location>
</feature>
<dbReference type="EMBL" id="PQIB02000012">
    <property type="protein sequence ID" value="RLM78430.1"/>
    <property type="molecule type" value="Genomic_DNA"/>
</dbReference>
<dbReference type="Proteomes" id="UP000275267">
    <property type="component" value="Unassembled WGS sequence"/>
</dbReference>
<evidence type="ECO:0000256" key="1">
    <source>
        <dbReference type="SAM" id="MobiDB-lite"/>
    </source>
</evidence>
<name>A0A3L6QDI8_PANMI</name>
<comment type="caution">
    <text evidence="2">The sequence shown here is derived from an EMBL/GenBank/DDBJ whole genome shotgun (WGS) entry which is preliminary data.</text>
</comment>
<reference evidence="3" key="1">
    <citation type="journal article" date="2019" name="Nat. Commun.">
        <title>The genome of broomcorn millet.</title>
        <authorList>
            <person name="Zou C."/>
            <person name="Miki D."/>
            <person name="Li D."/>
            <person name="Tang Q."/>
            <person name="Xiao L."/>
            <person name="Rajput S."/>
            <person name="Deng P."/>
            <person name="Jia W."/>
            <person name="Huang R."/>
            <person name="Zhang M."/>
            <person name="Sun Y."/>
            <person name="Hu J."/>
            <person name="Fu X."/>
            <person name="Schnable P.S."/>
            <person name="Li F."/>
            <person name="Zhang H."/>
            <person name="Feng B."/>
            <person name="Zhu X."/>
            <person name="Liu R."/>
            <person name="Schnable J.C."/>
            <person name="Zhu J.-K."/>
            <person name="Zhang H."/>
        </authorList>
    </citation>
    <scope>NUCLEOTIDE SEQUENCE [LARGE SCALE GENOMIC DNA]</scope>
</reference>
<accession>A0A3L6QDI8</accession>
<evidence type="ECO:0000313" key="2">
    <source>
        <dbReference type="EMBL" id="RLM78430.1"/>
    </source>
</evidence>